<proteinExistence type="predicted"/>
<dbReference type="RefSeq" id="WP_132314723.1">
    <property type="nucleotide sequence ID" value="NZ_FWZT01000001.1"/>
</dbReference>
<dbReference type="STRING" id="1513793.SAMN06296036_101143"/>
<organism evidence="2 3">
    <name type="scientific">Pseudobacteriovorax antillogorgiicola</name>
    <dbReference type="NCBI Taxonomy" id="1513793"/>
    <lineage>
        <taxon>Bacteria</taxon>
        <taxon>Pseudomonadati</taxon>
        <taxon>Bdellovibrionota</taxon>
        <taxon>Oligoflexia</taxon>
        <taxon>Oligoflexales</taxon>
        <taxon>Pseudobacteriovoracaceae</taxon>
        <taxon>Pseudobacteriovorax</taxon>
    </lineage>
</organism>
<gene>
    <name evidence="2" type="ORF">SAMN06296036_101143</name>
</gene>
<dbReference type="Pfam" id="PF13557">
    <property type="entry name" value="Phenol_MetA_deg"/>
    <property type="match status" value="1"/>
</dbReference>
<name>A0A1Y6B2M3_9BACT</name>
<protein>
    <submittedName>
        <fullName evidence="2">Putative MetA-pathway of phenol degradation</fullName>
    </submittedName>
</protein>
<evidence type="ECO:0000313" key="2">
    <source>
        <dbReference type="EMBL" id="SME88334.1"/>
    </source>
</evidence>
<evidence type="ECO:0000313" key="3">
    <source>
        <dbReference type="Proteomes" id="UP000192907"/>
    </source>
</evidence>
<dbReference type="OrthoDB" id="5288948at2"/>
<evidence type="ECO:0000256" key="1">
    <source>
        <dbReference type="SAM" id="SignalP"/>
    </source>
</evidence>
<keyword evidence="3" id="KW-1185">Reference proteome</keyword>
<feature type="chain" id="PRO_5010997678" evidence="1">
    <location>
        <begin position="21"/>
        <end position="408"/>
    </location>
</feature>
<dbReference type="AlphaFoldDB" id="A0A1Y6B2M3"/>
<feature type="signal peptide" evidence="1">
    <location>
        <begin position="1"/>
        <end position="20"/>
    </location>
</feature>
<reference evidence="3" key="1">
    <citation type="submission" date="2017-04" db="EMBL/GenBank/DDBJ databases">
        <authorList>
            <person name="Varghese N."/>
            <person name="Submissions S."/>
        </authorList>
    </citation>
    <scope>NUCLEOTIDE SEQUENCE [LARGE SCALE GENOMIC DNA]</scope>
    <source>
        <strain evidence="3">RKEM611</strain>
    </source>
</reference>
<keyword evidence="1" id="KW-0732">Signal</keyword>
<sequence length="408" mass="45512">MKRITVMCLAMWVTSPIVQAFESTKVLPKGIRNLNLRTIYTQTSTKTNKDGNIEPLAEPLWKPLRFRNILSSETGLKKKQLQALMLQQGWSEEDTVGDFYAELEAQINVWAPIFAFGVSERVTLAAALPVYSASTDIQVGFRTNEGADNFIGALTDPAMSNNKSAIEAAEKLQNAIPRLNEKLLDNSYDPLEKWNGTGIGDLTLLAKYLAVDGEIFKAALSGGVTIPTGDTENPDILTDLPFGDGQWDIISQLTFDQFITSNLMLNQFYKYTYQAPGNKPTRLKTGDETIEVELVDLDYKLGDKVDAGVSLQYEQPGTGIQAGLGLLAYRKFGDRYETDDLPAKDELQRATAHEANYWQAKLGYSSLEAFRRGEIAVPLMASIEYRKQTTSRNVPRTDFTQVDIRLFF</sequence>
<dbReference type="InterPro" id="IPR025737">
    <property type="entry name" value="FApF"/>
</dbReference>
<dbReference type="EMBL" id="FWZT01000001">
    <property type="protein sequence ID" value="SME88334.1"/>
    <property type="molecule type" value="Genomic_DNA"/>
</dbReference>
<dbReference type="Proteomes" id="UP000192907">
    <property type="component" value="Unassembled WGS sequence"/>
</dbReference>
<accession>A0A1Y6B2M3</accession>